<dbReference type="STRING" id="1231657.A0A1Y1ZLF3"/>
<dbReference type="CDD" id="cd00067">
    <property type="entry name" value="GAL4"/>
    <property type="match status" value="1"/>
</dbReference>
<dbReference type="InterPro" id="IPR053157">
    <property type="entry name" value="Sterol_Uptake_Regulator"/>
</dbReference>
<comment type="caution">
    <text evidence="3">The sequence shown here is derived from an EMBL/GenBank/DDBJ whole genome shotgun (WGS) entry which is preliminary data.</text>
</comment>
<dbReference type="Pfam" id="PF11951">
    <property type="entry name" value="Fungal_trans_2"/>
    <property type="match status" value="1"/>
</dbReference>
<dbReference type="Proteomes" id="UP000193144">
    <property type="component" value="Unassembled WGS sequence"/>
</dbReference>
<evidence type="ECO:0000313" key="4">
    <source>
        <dbReference type="Proteomes" id="UP000193144"/>
    </source>
</evidence>
<dbReference type="InterPro" id="IPR001138">
    <property type="entry name" value="Zn2Cys6_DnaBD"/>
</dbReference>
<dbReference type="AlphaFoldDB" id="A0A1Y1ZLF3"/>
<sequence>MAKDAPRRKTHTKSRKGCFQCKQRHTKCDETHPRCSNCRRLDIDCTWPTRPSTTLSHSPASALRTPQANSPDLAYHIGDSDLQIDDMRLLHHWNTKMYRSMDPKDGTGERMWQIEFTELGFDHPFLLRGFLALAAIHKAIGGPQSEVQGLLHQADSHMSKSLVTYRKHLEQPNPETAVPMFLFSTMLVIHHLGSEHLQAPGNPIDSIHHCFRLLQGVKVVIEPHSEVIRNSEVFAVISKSVGEYWDWTPNPGDRCEEILSLQELANGMEAADREAIVESVNELHKIFLKLDGCSEDIDEHAIMFIWPSVVPENFLNLLCVHNHIAVVILAHFAACFSRTRHPWWVHDWPQRILHASDEVLENDPELRGWLAWPTKQILGNTA</sequence>
<protein>
    <recommendedName>
        <fullName evidence="2">Zn(2)-C6 fungal-type domain-containing protein</fullName>
    </recommendedName>
</protein>
<dbReference type="PANTHER" id="PTHR47784:SF4">
    <property type="entry name" value="ZN(II)2CYS6 TRANSCRIPTION FACTOR (EUROFUNG)"/>
    <property type="match status" value="1"/>
</dbReference>
<evidence type="ECO:0000256" key="1">
    <source>
        <dbReference type="ARBA" id="ARBA00023242"/>
    </source>
</evidence>
<dbReference type="SMART" id="SM00066">
    <property type="entry name" value="GAL4"/>
    <property type="match status" value="1"/>
</dbReference>
<dbReference type="PROSITE" id="PS00463">
    <property type="entry name" value="ZN2_CY6_FUNGAL_1"/>
    <property type="match status" value="1"/>
</dbReference>
<name>A0A1Y1ZLF3_9PLEO</name>
<dbReference type="EMBL" id="MCFA01000065">
    <property type="protein sequence ID" value="ORY11056.1"/>
    <property type="molecule type" value="Genomic_DNA"/>
</dbReference>
<proteinExistence type="predicted"/>
<gene>
    <name evidence="3" type="ORF">BCR34DRAFT_335326</name>
</gene>
<dbReference type="GO" id="GO:0001228">
    <property type="term" value="F:DNA-binding transcription activator activity, RNA polymerase II-specific"/>
    <property type="evidence" value="ECO:0007669"/>
    <property type="project" value="TreeGrafter"/>
</dbReference>
<reference evidence="3 4" key="1">
    <citation type="submission" date="2016-07" db="EMBL/GenBank/DDBJ databases">
        <title>Pervasive Adenine N6-methylation of Active Genes in Fungi.</title>
        <authorList>
            <consortium name="DOE Joint Genome Institute"/>
            <person name="Mondo S.J."/>
            <person name="Dannebaum R.O."/>
            <person name="Kuo R.C."/>
            <person name="Labutti K."/>
            <person name="Haridas S."/>
            <person name="Kuo A."/>
            <person name="Salamov A."/>
            <person name="Ahrendt S.R."/>
            <person name="Lipzen A."/>
            <person name="Sullivan W."/>
            <person name="Andreopoulos W.B."/>
            <person name="Clum A."/>
            <person name="Lindquist E."/>
            <person name="Daum C."/>
            <person name="Ramamoorthy G.K."/>
            <person name="Gryganskyi A."/>
            <person name="Culley D."/>
            <person name="Magnuson J.K."/>
            <person name="James T.Y."/>
            <person name="O'Malley M.A."/>
            <person name="Stajich J.E."/>
            <person name="Spatafora J.W."/>
            <person name="Visel A."/>
            <person name="Grigoriev I.V."/>
        </authorList>
    </citation>
    <scope>NUCLEOTIDE SEQUENCE [LARGE SCALE GENOMIC DNA]</scope>
    <source>
        <strain evidence="3 4">CBS 115471</strain>
    </source>
</reference>
<organism evidence="3 4">
    <name type="scientific">Clohesyomyces aquaticus</name>
    <dbReference type="NCBI Taxonomy" id="1231657"/>
    <lineage>
        <taxon>Eukaryota</taxon>
        <taxon>Fungi</taxon>
        <taxon>Dikarya</taxon>
        <taxon>Ascomycota</taxon>
        <taxon>Pezizomycotina</taxon>
        <taxon>Dothideomycetes</taxon>
        <taxon>Pleosporomycetidae</taxon>
        <taxon>Pleosporales</taxon>
        <taxon>Lindgomycetaceae</taxon>
        <taxon>Clohesyomyces</taxon>
    </lineage>
</organism>
<dbReference type="InterPro" id="IPR021858">
    <property type="entry name" value="Fun_TF"/>
</dbReference>
<evidence type="ECO:0000313" key="3">
    <source>
        <dbReference type="EMBL" id="ORY11056.1"/>
    </source>
</evidence>
<dbReference type="SUPFAM" id="SSF57701">
    <property type="entry name" value="Zn2/Cys6 DNA-binding domain"/>
    <property type="match status" value="1"/>
</dbReference>
<dbReference type="Gene3D" id="4.10.240.10">
    <property type="entry name" value="Zn(2)-C6 fungal-type DNA-binding domain"/>
    <property type="match status" value="1"/>
</dbReference>
<keyword evidence="4" id="KW-1185">Reference proteome</keyword>
<evidence type="ECO:0000259" key="2">
    <source>
        <dbReference type="PROSITE" id="PS50048"/>
    </source>
</evidence>
<keyword evidence="1" id="KW-0539">Nucleus</keyword>
<dbReference type="OrthoDB" id="4937900at2759"/>
<dbReference type="InterPro" id="IPR036864">
    <property type="entry name" value="Zn2-C6_fun-type_DNA-bd_sf"/>
</dbReference>
<dbReference type="PANTHER" id="PTHR47784">
    <property type="entry name" value="STEROL UPTAKE CONTROL PROTEIN 2"/>
    <property type="match status" value="1"/>
</dbReference>
<feature type="domain" description="Zn(2)-C6 fungal-type" evidence="2">
    <location>
        <begin position="17"/>
        <end position="47"/>
    </location>
</feature>
<dbReference type="GO" id="GO:0008270">
    <property type="term" value="F:zinc ion binding"/>
    <property type="evidence" value="ECO:0007669"/>
    <property type="project" value="InterPro"/>
</dbReference>
<accession>A0A1Y1ZLF3</accession>
<dbReference type="Pfam" id="PF00172">
    <property type="entry name" value="Zn_clus"/>
    <property type="match status" value="1"/>
</dbReference>
<dbReference type="PROSITE" id="PS50048">
    <property type="entry name" value="ZN2_CY6_FUNGAL_2"/>
    <property type="match status" value="1"/>
</dbReference>